<keyword evidence="10" id="KW-0408">Iron</keyword>
<keyword evidence="6 13" id="KW-0812">Transmembrane</keyword>
<keyword evidence="5" id="KW-0349">Heme</keyword>
<feature type="transmembrane region" description="Helical" evidence="13">
    <location>
        <begin position="12"/>
        <end position="30"/>
    </location>
</feature>
<keyword evidence="16" id="KW-1185">Reference proteome</keyword>
<proteinExistence type="inferred from homology"/>
<evidence type="ECO:0000313" key="15">
    <source>
        <dbReference type="EMBL" id="QDZ03052.2"/>
    </source>
</evidence>
<organism evidence="15 16">
    <name type="scientific">Nitratireductor mangrovi</name>
    <dbReference type="NCBI Taxonomy" id="2599600"/>
    <lineage>
        <taxon>Bacteria</taxon>
        <taxon>Pseudomonadati</taxon>
        <taxon>Pseudomonadota</taxon>
        <taxon>Alphaproteobacteria</taxon>
        <taxon>Hyphomicrobiales</taxon>
        <taxon>Phyllobacteriaceae</taxon>
        <taxon>Nitratireductor</taxon>
    </lineage>
</organism>
<evidence type="ECO:0000256" key="1">
    <source>
        <dbReference type="ARBA" id="ARBA00001970"/>
    </source>
</evidence>
<protein>
    <submittedName>
        <fullName evidence="15">Cytochrome b</fullName>
    </submittedName>
</protein>
<dbReference type="InterPro" id="IPR052168">
    <property type="entry name" value="Cytochrome_b561_oxidase"/>
</dbReference>
<feature type="domain" description="Cytochrome b561 bacterial/Ni-hydrogenase" evidence="14">
    <location>
        <begin position="10"/>
        <end position="176"/>
    </location>
</feature>
<dbReference type="AlphaFoldDB" id="A0A5B8L5K2"/>
<dbReference type="GO" id="GO:0009055">
    <property type="term" value="F:electron transfer activity"/>
    <property type="evidence" value="ECO:0007669"/>
    <property type="project" value="InterPro"/>
</dbReference>
<evidence type="ECO:0000256" key="3">
    <source>
        <dbReference type="ARBA" id="ARBA00022448"/>
    </source>
</evidence>
<dbReference type="GO" id="GO:0022904">
    <property type="term" value="P:respiratory electron transport chain"/>
    <property type="evidence" value="ECO:0007669"/>
    <property type="project" value="InterPro"/>
</dbReference>
<evidence type="ECO:0000256" key="4">
    <source>
        <dbReference type="ARBA" id="ARBA00022475"/>
    </source>
</evidence>
<dbReference type="KEGG" id="niy:FQ775_23280"/>
<dbReference type="GO" id="GO:0046872">
    <property type="term" value="F:metal ion binding"/>
    <property type="evidence" value="ECO:0007669"/>
    <property type="project" value="UniProtKB-KW"/>
</dbReference>
<comment type="cofactor">
    <cofactor evidence="1">
        <name>heme b</name>
        <dbReference type="ChEBI" id="CHEBI:60344"/>
    </cofactor>
</comment>
<keyword evidence="11 13" id="KW-0472">Membrane</keyword>
<evidence type="ECO:0000256" key="9">
    <source>
        <dbReference type="ARBA" id="ARBA00022989"/>
    </source>
</evidence>
<dbReference type="PANTHER" id="PTHR30529:SF7">
    <property type="entry name" value="CYTOCHROME B561 BACTERIAL_NI-HYDROGENASE DOMAIN-CONTAINING PROTEIN"/>
    <property type="match status" value="1"/>
</dbReference>
<evidence type="ECO:0000256" key="12">
    <source>
        <dbReference type="ARBA" id="ARBA00037975"/>
    </source>
</evidence>
<comment type="similarity">
    <text evidence="12">Belongs to the cytochrome b561 family.</text>
</comment>
<feature type="transmembrane region" description="Helical" evidence="13">
    <location>
        <begin position="142"/>
        <end position="161"/>
    </location>
</feature>
<dbReference type="EMBL" id="CP042301">
    <property type="protein sequence ID" value="QDZ03052.2"/>
    <property type="molecule type" value="Genomic_DNA"/>
</dbReference>
<keyword evidence="9 13" id="KW-1133">Transmembrane helix</keyword>
<dbReference type="GO" id="GO:0020037">
    <property type="term" value="F:heme binding"/>
    <property type="evidence" value="ECO:0007669"/>
    <property type="project" value="TreeGrafter"/>
</dbReference>
<evidence type="ECO:0000256" key="7">
    <source>
        <dbReference type="ARBA" id="ARBA00022723"/>
    </source>
</evidence>
<keyword evidence="8" id="KW-0249">Electron transport</keyword>
<evidence type="ECO:0000256" key="10">
    <source>
        <dbReference type="ARBA" id="ARBA00023004"/>
    </source>
</evidence>
<dbReference type="Pfam" id="PF01292">
    <property type="entry name" value="Ni_hydr_CYTB"/>
    <property type="match status" value="1"/>
</dbReference>
<dbReference type="SUPFAM" id="SSF81342">
    <property type="entry name" value="Transmembrane di-heme cytochromes"/>
    <property type="match status" value="1"/>
</dbReference>
<keyword evidence="3" id="KW-0813">Transport</keyword>
<name>A0A5B8L5K2_9HYPH</name>
<evidence type="ECO:0000256" key="5">
    <source>
        <dbReference type="ARBA" id="ARBA00022617"/>
    </source>
</evidence>
<evidence type="ECO:0000313" key="16">
    <source>
        <dbReference type="Proteomes" id="UP000321389"/>
    </source>
</evidence>
<evidence type="ECO:0000256" key="8">
    <source>
        <dbReference type="ARBA" id="ARBA00022982"/>
    </source>
</evidence>
<keyword evidence="4" id="KW-1003">Cell membrane</keyword>
<evidence type="ECO:0000256" key="11">
    <source>
        <dbReference type="ARBA" id="ARBA00023136"/>
    </source>
</evidence>
<dbReference type="InterPro" id="IPR011577">
    <property type="entry name" value="Cyt_b561_bac/Ni-Hgenase"/>
</dbReference>
<feature type="transmembrane region" description="Helical" evidence="13">
    <location>
        <begin position="92"/>
        <end position="122"/>
    </location>
</feature>
<comment type="subcellular location">
    <subcellularLocation>
        <location evidence="2">Cell membrane</location>
        <topology evidence="2">Multi-pass membrane protein</topology>
    </subcellularLocation>
</comment>
<evidence type="ECO:0000256" key="13">
    <source>
        <dbReference type="SAM" id="Phobius"/>
    </source>
</evidence>
<gene>
    <name evidence="15" type="ORF">FQ775_23280</name>
</gene>
<dbReference type="Proteomes" id="UP000321389">
    <property type="component" value="Chromosome"/>
</dbReference>
<dbReference type="Gene3D" id="1.20.950.20">
    <property type="entry name" value="Transmembrane di-heme cytochromes, Chain C"/>
    <property type="match status" value="1"/>
</dbReference>
<dbReference type="InterPro" id="IPR016174">
    <property type="entry name" value="Di-haem_cyt_TM"/>
</dbReference>
<dbReference type="RefSeq" id="WP_167812909.1">
    <property type="nucleotide sequence ID" value="NZ_CP042301.2"/>
</dbReference>
<dbReference type="PANTHER" id="PTHR30529">
    <property type="entry name" value="CYTOCHROME B561"/>
    <property type="match status" value="1"/>
</dbReference>
<sequence>MSWKSSRQAYGSVAIALHWLSALFVIVLVASGLRLEALAGSPGAIPVLRVHVMTGLAVAALTIARLLWWIVADRRPEPPAGQPRWQIRAAHAVHLAFYPLILAAAASGIATIVLSGAAPILVSGAGAPLPDFTTLPPRAAHGLIVWALIVLAVLHAAAALYHQFARRDRLMVRILPDRQFRDLQP</sequence>
<evidence type="ECO:0000259" key="14">
    <source>
        <dbReference type="Pfam" id="PF01292"/>
    </source>
</evidence>
<dbReference type="GO" id="GO:0005886">
    <property type="term" value="C:plasma membrane"/>
    <property type="evidence" value="ECO:0007669"/>
    <property type="project" value="UniProtKB-SubCell"/>
</dbReference>
<reference evidence="15" key="1">
    <citation type="submission" date="2020-04" db="EMBL/GenBank/DDBJ databases">
        <title>Nitratireductor sp. nov. isolated from mangrove soil.</title>
        <authorList>
            <person name="Ye Y."/>
        </authorList>
    </citation>
    <scope>NUCLEOTIDE SEQUENCE</scope>
    <source>
        <strain evidence="15">SY7</strain>
    </source>
</reference>
<evidence type="ECO:0000256" key="6">
    <source>
        <dbReference type="ARBA" id="ARBA00022692"/>
    </source>
</evidence>
<keyword evidence="7" id="KW-0479">Metal-binding</keyword>
<accession>A0A5B8L5K2</accession>
<evidence type="ECO:0000256" key="2">
    <source>
        <dbReference type="ARBA" id="ARBA00004651"/>
    </source>
</evidence>
<feature type="transmembrane region" description="Helical" evidence="13">
    <location>
        <begin position="50"/>
        <end position="71"/>
    </location>
</feature>